<name>A0A239BFT8_9RHOB</name>
<dbReference type="AlphaFoldDB" id="A0A239BFT8"/>
<gene>
    <name evidence="1" type="ORF">SAMN04488078_100344</name>
</gene>
<reference evidence="1 2" key="1">
    <citation type="submission" date="2017-06" db="EMBL/GenBank/DDBJ databases">
        <authorList>
            <person name="Kim H.J."/>
            <person name="Triplett B.A."/>
        </authorList>
    </citation>
    <scope>NUCLEOTIDE SEQUENCE [LARGE SCALE GENOMIC DNA]</scope>
    <source>
        <strain evidence="1 2">DSM 11445</strain>
    </source>
</reference>
<dbReference type="EMBL" id="FZON01000003">
    <property type="protein sequence ID" value="SNS05943.1"/>
    <property type="molecule type" value="Genomic_DNA"/>
</dbReference>
<dbReference type="Proteomes" id="UP000198440">
    <property type="component" value="Unassembled WGS sequence"/>
</dbReference>
<proteinExistence type="predicted"/>
<protein>
    <submittedName>
        <fullName evidence="1">Uncharacterized protein</fullName>
    </submittedName>
</protein>
<organism evidence="1 2">
    <name type="scientific">Antarctobacter heliothermus</name>
    <dbReference type="NCBI Taxonomy" id="74033"/>
    <lineage>
        <taxon>Bacteria</taxon>
        <taxon>Pseudomonadati</taxon>
        <taxon>Pseudomonadota</taxon>
        <taxon>Alphaproteobacteria</taxon>
        <taxon>Rhodobacterales</taxon>
        <taxon>Roseobacteraceae</taxon>
        <taxon>Antarctobacter</taxon>
    </lineage>
</organism>
<evidence type="ECO:0000313" key="2">
    <source>
        <dbReference type="Proteomes" id="UP000198440"/>
    </source>
</evidence>
<evidence type="ECO:0000313" key="1">
    <source>
        <dbReference type="EMBL" id="SNS05943.1"/>
    </source>
</evidence>
<sequence>MNRAEISRSTKESSKEWIEKFPKVAAMERDPRGLPIPANVSRDSKNGKPFFAITNLIQEIELFCSQKCAVTGTLLNVEDVWFITTPDLAFVPFGLLLDAPMCGEAKDFTLRVCPYFGVRNYDRLSDTQAKAMAPKLSDASSGKRYETPAEFVAVKVTGFQGEPTAEGMRYIPSRHYASIEFWEERNCLRVIDGKGVRAEIAQGLEKALTTCPPAQWPNWATMSLDGSLNGRWPWAQPEMKELLLQEARKFA</sequence>
<accession>A0A239BFT8</accession>